<accession>A0A4Y2F457</accession>
<protein>
    <submittedName>
        <fullName evidence="1">Uncharacterized protein</fullName>
    </submittedName>
</protein>
<evidence type="ECO:0000313" key="2">
    <source>
        <dbReference type="Proteomes" id="UP000499080"/>
    </source>
</evidence>
<name>A0A4Y2F457_ARAVE</name>
<keyword evidence="2" id="KW-1185">Reference proteome</keyword>
<evidence type="ECO:0000313" key="1">
    <source>
        <dbReference type="EMBL" id="GBM35891.1"/>
    </source>
</evidence>
<organism evidence="1 2">
    <name type="scientific">Araneus ventricosus</name>
    <name type="common">Orbweaver spider</name>
    <name type="synonym">Epeira ventricosa</name>
    <dbReference type="NCBI Taxonomy" id="182803"/>
    <lineage>
        <taxon>Eukaryota</taxon>
        <taxon>Metazoa</taxon>
        <taxon>Ecdysozoa</taxon>
        <taxon>Arthropoda</taxon>
        <taxon>Chelicerata</taxon>
        <taxon>Arachnida</taxon>
        <taxon>Araneae</taxon>
        <taxon>Araneomorphae</taxon>
        <taxon>Entelegynae</taxon>
        <taxon>Araneoidea</taxon>
        <taxon>Araneidae</taxon>
        <taxon>Araneus</taxon>
    </lineage>
</organism>
<dbReference type="EMBL" id="BGPR01000796">
    <property type="protein sequence ID" value="GBM35891.1"/>
    <property type="molecule type" value="Genomic_DNA"/>
</dbReference>
<dbReference type="Proteomes" id="UP000499080">
    <property type="component" value="Unassembled WGS sequence"/>
</dbReference>
<sequence>MWVLWSSLGFVTFVLKRHKGYFGTDLVSLNRCQMTKTSPGLTRPLQASAPHQRDDVWPLTYDLARNRPKAQRIFNGIVFRTWNPPVPTPYH</sequence>
<reference evidence="1 2" key="1">
    <citation type="journal article" date="2019" name="Sci. Rep.">
        <title>Orb-weaving spider Araneus ventricosus genome elucidates the spidroin gene catalogue.</title>
        <authorList>
            <person name="Kono N."/>
            <person name="Nakamura H."/>
            <person name="Ohtoshi R."/>
            <person name="Moran D.A.P."/>
            <person name="Shinohara A."/>
            <person name="Yoshida Y."/>
            <person name="Fujiwara M."/>
            <person name="Mori M."/>
            <person name="Tomita M."/>
            <person name="Arakawa K."/>
        </authorList>
    </citation>
    <scope>NUCLEOTIDE SEQUENCE [LARGE SCALE GENOMIC DNA]</scope>
</reference>
<proteinExistence type="predicted"/>
<dbReference type="AlphaFoldDB" id="A0A4Y2F457"/>
<gene>
    <name evidence="1" type="ORF">AVEN_125877_1</name>
</gene>
<comment type="caution">
    <text evidence="1">The sequence shown here is derived from an EMBL/GenBank/DDBJ whole genome shotgun (WGS) entry which is preliminary data.</text>
</comment>